<keyword evidence="9" id="KW-0325">Glycoprotein</keyword>
<keyword evidence="11" id="KW-1185">Reference proteome</keyword>
<dbReference type="eggNOG" id="ENOG502QTXT">
    <property type="taxonomic scope" value="Eukaryota"/>
</dbReference>
<dbReference type="Proteomes" id="UP000001593">
    <property type="component" value="Unassembled WGS sequence"/>
</dbReference>
<keyword evidence="3" id="KW-0808">Transferase</keyword>
<dbReference type="InterPro" id="IPR009729">
    <property type="entry name" value="Gal-3-0_sulfotransfrase"/>
</dbReference>
<dbReference type="GO" id="GO:0008146">
    <property type="term" value="F:sulfotransferase activity"/>
    <property type="evidence" value="ECO:0000318"/>
    <property type="project" value="GO_Central"/>
</dbReference>
<evidence type="ECO:0000256" key="9">
    <source>
        <dbReference type="ARBA" id="ARBA00023180"/>
    </source>
</evidence>
<dbReference type="AlphaFoldDB" id="A7SSA2"/>
<dbReference type="EMBL" id="DS469774">
    <property type="protein sequence ID" value="EDO33410.1"/>
    <property type="molecule type" value="Genomic_DNA"/>
</dbReference>
<evidence type="ECO:0000313" key="11">
    <source>
        <dbReference type="Proteomes" id="UP000001593"/>
    </source>
</evidence>
<dbReference type="HOGENOM" id="CLU_040616_0_1_1"/>
<evidence type="ECO:0000256" key="4">
    <source>
        <dbReference type="ARBA" id="ARBA00022692"/>
    </source>
</evidence>
<evidence type="ECO:0000256" key="1">
    <source>
        <dbReference type="ARBA" id="ARBA00004323"/>
    </source>
</evidence>
<protein>
    <recommendedName>
        <fullName evidence="12">Galactosylceramide sulfotransferase</fullName>
    </recommendedName>
</protein>
<reference evidence="10 11" key="1">
    <citation type="journal article" date="2007" name="Science">
        <title>Sea anemone genome reveals ancestral eumetazoan gene repertoire and genomic organization.</title>
        <authorList>
            <person name="Putnam N.H."/>
            <person name="Srivastava M."/>
            <person name="Hellsten U."/>
            <person name="Dirks B."/>
            <person name="Chapman J."/>
            <person name="Salamov A."/>
            <person name="Terry A."/>
            <person name="Shapiro H."/>
            <person name="Lindquist E."/>
            <person name="Kapitonov V.V."/>
            <person name="Jurka J."/>
            <person name="Genikhovich G."/>
            <person name="Grigoriev I.V."/>
            <person name="Lucas S.M."/>
            <person name="Steele R.E."/>
            <person name="Finnerty J.R."/>
            <person name="Technau U."/>
            <person name="Martindale M.Q."/>
            <person name="Rokhsar D.S."/>
        </authorList>
    </citation>
    <scope>NUCLEOTIDE SEQUENCE [LARGE SCALE GENOMIC DNA]</scope>
    <source>
        <strain evidence="11">CH2 X CH6</strain>
    </source>
</reference>
<evidence type="ECO:0000256" key="6">
    <source>
        <dbReference type="ARBA" id="ARBA00022989"/>
    </source>
</evidence>
<organism evidence="10 11">
    <name type="scientific">Nematostella vectensis</name>
    <name type="common">Starlet sea anemone</name>
    <dbReference type="NCBI Taxonomy" id="45351"/>
    <lineage>
        <taxon>Eukaryota</taxon>
        <taxon>Metazoa</taxon>
        <taxon>Cnidaria</taxon>
        <taxon>Anthozoa</taxon>
        <taxon>Hexacorallia</taxon>
        <taxon>Actiniaria</taxon>
        <taxon>Edwardsiidae</taxon>
        <taxon>Nematostella</taxon>
    </lineage>
</organism>
<sequence>LSPRQELRLVLTHIFFPSCVPEQSIVFLKTHKTGSSTLTNIFNRFADLRELKVALPLPGYNRFKWPLYFDWSSVDMYRLNGDYANVLCNHARYYRYAMDSVMETGAKYVTILREPVSQFESTFDYMELGNLLGLQNVSNAMEVFLRRPYDFLINVTRRRQGDFPDSLNLARNGMFFDLGLSPRHYDNRTKVLETILKLDREFSLVLIMEYYDESLVLLKRELCWDLEDIVYAKFNQRATRKKSKLSRKLRKTIKKWNSADVMLYNFFNKTFWEKIKRHGDDFYKDLKEFRQKNADLQRECV</sequence>
<dbReference type="GO" id="GO:0000139">
    <property type="term" value="C:Golgi membrane"/>
    <property type="evidence" value="ECO:0007669"/>
    <property type="project" value="UniProtKB-SubCell"/>
</dbReference>
<evidence type="ECO:0000256" key="2">
    <source>
        <dbReference type="ARBA" id="ARBA00008124"/>
    </source>
</evidence>
<evidence type="ECO:0000256" key="5">
    <source>
        <dbReference type="ARBA" id="ARBA00022968"/>
    </source>
</evidence>
<dbReference type="InParanoid" id="A7SSA2"/>
<dbReference type="GO" id="GO:0009247">
    <property type="term" value="P:glycolipid biosynthetic process"/>
    <property type="evidence" value="ECO:0007669"/>
    <property type="project" value="InterPro"/>
</dbReference>
<keyword evidence="7" id="KW-0333">Golgi apparatus</keyword>
<dbReference type="Pfam" id="PF06990">
    <property type="entry name" value="Gal-3-0_sulfotr"/>
    <property type="match status" value="1"/>
</dbReference>
<comment type="similarity">
    <text evidence="2">Belongs to the galactose-3-O-sulfotransferase family.</text>
</comment>
<evidence type="ECO:0000256" key="3">
    <source>
        <dbReference type="ARBA" id="ARBA00022679"/>
    </source>
</evidence>
<feature type="non-terminal residue" evidence="10">
    <location>
        <position position="1"/>
    </location>
</feature>
<dbReference type="OMA" id="KAWVKLI"/>
<proteinExistence type="inferred from homology"/>
<keyword evidence="8" id="KW-0472">Membrane</keyword>
<evidence type="ECO:0008006" key="12">
    <source>
        <dbReference type="Google" id="ProtNLM"/>
    </source>
</evidence>
<feature type="non-terminal residue" evidence="10">
    <location>
        <position position="301"/>
    </location>
</feature>
<dbReference type="InterPro" id="IPR027417">
    <property type="entry name" value="P-loop_NTPase"/>
</dbReference>
<evidence type="ECO:0000313" key="10">
    <source>
        <dbReference type="EMBL" id="EDO33410.1"/>
    </source>
</evidence>
<accession>A7SSA2</accession>
<keyword evidence="6" id="KW-1133">Transmembrane helix</keyword>
<name>A7SSA2_NEMVE</name>
<evidence type="ECO:0000256" key="7">
    <source>
        <dbReference type="ARBA" id="ARBA00023034"/>
    </source>
</evidence>
<comment type="subcellular location">
    <subcellularLocation>
        <location evidence="1">Golgi apparatus membrane</location>
        <topology evidence="1">Single-pass type II membrane protein</topology>
    </subcellularLocation>
</comment>
<dbReference type="SUPFAM" id="SSF52540">
    <property type="entry name" value="P-loop containing nucleoside triphosphate hydrolases"/>
    <property type="match status" value="1"/>
</dbReference>
<keyword evidence="5" id="KW-0735">Signal-anchor</keyword>
<keyword evidence="4" id="KW-0812">Transmembrane</keyword>
<dbReference type="PANTHER" id="PTHR14647:SF85">
    <property type="entry name" value="GALACTOSYLCERAMIDE SULFOTRANSFERASE-LIKE"/>
    <property type="match status" value="1"/>
</dbReference>
<dbReference type="Gene3D" id="3.40.50.300">
    <property type="entry name" value="P-loop containing nucleotide triphosphate hydrolases"/>
    <property type="match status" value="1"/>
</dbReference>
<evidence type="ECO:0000256" key="8">
    <source>
        <dbReference type="ARBA" id="ARBA00023136"/>
    </source>
</evidence>
<dbReference type="PhylomeDB" id="A7SSA2"/>
<dbReference type="GO" id="GO:0001733">
    <property type="term" value="F:galactosylceramide sulfotransferase activity"/>
    <property type="evidence" value="ECO:0007669"/>
    <property type="project" value="InterPro"/>
</dbReference>
<gene>
    <name evidence="10" type="ORF">NEMVEDRAFT_v1g129673</name>
</gene>
<dbReference type="PANTHER" id="PTHR14647">
    <property type="entry name" value="GALACTOSE-3-O-SULFOTRANSFERASE"/>
    <property type="match status" value="1"/>
</dbReference>